<evidence type="ECO:0000256" key="1">
    <source>
        <dbReference type="SAM" id="Phobius"/>
    </source>
</evidence>
<keyword evidence="3" id="KW-1185">Reference proteome</keyword>
<reference evidence="3" key="1">
    <citation type="submission" date="2014-01" db="EMBL/GenBank/DDBJ databases">
        <title>The Genome Sequence of Anopheles melas CM1001059_A (V2).</title>
        <authorList>
            <consortium name="The Broad Institute Genomics Platform"/>
            <person name="Neafsey D.E."/>
            <person name="Besansky N."/>
            <person name="Howell P."/>
            <person name="Walton C."/>
            <person name="Young S.K."/>
            <person name="Zeng Q."/>
            <person name="Gargeya S."/>
            <person name="Fitzgerald M."/>
            <person name="Haas B."/>
            <person name="Abouelleil A."/>
            <person name="Allen A.W."/>
            <person name="Alvarado L."/>
            <person name="Arachchi H.M."/>
            <person name="Berlin A.M."/>
            <person name="Chapman S.B."/>
            <person name="Gainer-Dewar J."/>
            <person name="Goldberg J."/>
            <person name="Griggs A."/>
            <person name="Gujja S."/>
            <person name="Hansen M."/>
            <person name="Howarth C."/>
            <person name="Imamovic A."/>
            <person name="Ireland A."/>
            <person name="Larimer J."/>
            <person name="McCowan C."/>
            <person name="Murphy C."/>
            <person name="Pearson M."/>
            <person name="Poon T.W."/>
            <person name="Priest M."/>
            <person name="Roberts A."/>
            <person name="Saif S."/>
            <person name="Shea T."/>
            <person name="Sisk P."/>
            <person name="Sykes S."/>
            <person name="Wortman J."/>
            <person name="Nusbaum C."/>
            <person name="Birren B."/>
        </authorList>
    </citation>
    <scope>NUCLEOTIDE SEQUENCE [LARGE SCALE GENOMIC DNA]</scope>
    <source>
        <strain evidence="3">CM1001059</strain>
    </source>
</reference>
<feature type="transmembrane region" description="Helical" evidence="1">
    <location>
        <begin position="130"/>
        <end position="152"/>
    </location>
</feature>
<evidence type="ECO:0000313" key="3">
    <source>
        <dbReference type="Proteomes" id="UP000075902"/>
    </source>
</evidence>
<keyword evidence="1" id="KW-0812">Transmembrane</keyword>
<dbReference type="Proteomes" id="UP000075902">
    <property type="component" value="Unassembled WGS sequence"/>
</dbReference>
<accession>A0A182U735</accession>
<dbReference type="AlphaFoldDB" id="A0A182U735"/>
<feature type="transmembrane region" description="Helical" evidence="1">
    <location>
        <begin position="103"/>
        <end position="123"/>
    </location>
</feature>
<dbReference type="EnsemblMetazoa" id="AMEC015099-RA">
    <property type="protein sequence ID" value="AMEC015099-PA"/>
    <property type="gene ID" value="AMEC015099"/>
</dbReference>
<proteinExistence type="predicted"/>
<evidence type="ECO:0000313" key="2">
    <source>
        <dbReference type="EnsemblMetazoa" id="AMEC015099-PA"/>
    </source>
</evidence>
<keyword evidence="1" id="KW-0472">Membrane</keyword>
<organism evidence="2 3">
    <name type="scientific">Anopheles melas</name>
    <dbReference type="NCBI Taxonomy" id="34690"/>
    <lineage>
        <taxon>Eukaryota</taxon>
        <taxon>Metazoa</taxon>
        <taxon>Ecdysozoa</taxon>
        <taxon>Arthropoda</taxon>
        <taxon>Hexapoda</taxon>
        <taxon>Insecta</taxon>
        <taxon>Pterygota</taxon>
        <taxon>Neoptera</taxon>
        <taxon>Endopterygota</taxon>
        <taxon>Diptera</taxon>
        <taxon>Nematocera</taxon>
        <taxon>Culicoidea</taxon>
        <taxon>Culicidae</taxon>
        <taxon>Anophelinae</taxon>
        <taxon>Anopheles</taxon>
    </lineage>
</organism>
<protein>
    <submittedName>
        <fullName evidence="2">Uncharacterized protein</fullName>
    </submittedName>
</protein>
<keyword evidence="1" id="KW-1133">Transmembrane helix</keyword>
<reference evidence="2" key="2">
    <citation type="submission" date="2020-05" db="UniProtKB">
        <authorList>
            <consortium name="EnsemblMetazoa"/>
        </authorList>
    </citation>
    <scope>IDENTIFICATION</scope>
    <source>
        <strain evidence="2">CM1001059</strain>
    </source>
</reference>
<name>A0A182U735_9DIPT</name>
<sequence>MKNVPKGLVSTLVVADRSRLVDDRVEARVLVGGVVDGAHGTVRFDQRVLTFDDITVARFVLRLHVPGVEVVDSAYLGGACWRSEAKPEGSVKVVQTGTPGPRITYVVVNVLILVVFVMSMAVTERDARHLAILVMAGVELMLRAVVVTVATGEGGGEGNQRCKYHKLPSVEKVREEKCVLSQVNGGKFVISSAVGFRARSVTQASLIERQ</sequence>
<dbReference type="VEuPathDB" id="VectorBase:AMEC015099"/>